<evidence type="ECO:0000259" key="1">
    <source>
        <dbReference type="PROSITE" id="PS50097"/>
    </source>
</evidence>
<dbReference type="NCBIfam" id="TIGR00231">
    <property type="entry name" value="small_GTP"/>
    <property type="match status" value="1"/>
</dbReference>
<dbReference type="Gene3D" id="3.40.50.300">
    <property type="entry name" value="P-loop containing nucleotide triphosphate hydrolases"/>
    <property type="match status" value="1"/>
</dbReference>
<dbReference type="CDD" id="cd18499">
    <property type="entry name" value="BACK_RHOBTB"/>
    <property type="match status" value="1"/>
</dbReference>
<protein>
    <recommendedName>
        <fullName evidence="1">BTB domain-containing protein</fullName>
    </recommendedName>
</protein>
<name>A0AAN8JU59_PATCE</name>
<accession>A0AAN8JU59</accession>
<dbReference type="InterPro" id="IPR011333">
    <property type="entry name" value="SKP1/BTB/POZ_sf"/>
</dbReference>
<dbReference type="GO" id="GO:0005525">
    <property type="term" value="F:GTP binding"/>
    <property type="evidence" value="ECO:0007669"/>
    <property type="project" value="InterPro"/>
</dbReference>
<evidence type="ECO:0000313" key="3">
    <source>
        <dbReference type="Proteomes" id="UP001347796"/>
    </source>
</evidence>
<gene>
    <name evidence="2" type="ORF">SNE40_009857</name>
</gene>
<dbReference type="AlphaFoldDB" id="A0AAN8JU59"/>
<sequence length="546" mass="60952">MVDGKPFSVAFFDTAGQEDYDRLRPLSYPQTDVFLICYSVENSNSLANITEKWLPEVNHYCPGVPVAMIACKTDLRGRGSHCVTDEEGKKVAKELGVPIFFTSALTQDGLKESLNNCFKLGTEHVSYSKSKSTAKGLFSRNKKAADIPQPPVMPPAGLAPSTEIATSVYADDLYEMFKDAKYTDVVFIVEEQHIIQAHKLILCSASVVFSKILGVSSAIENDQMKVINNIENYTVKDLNMGTVPGIAGAFWKEPKGSESSLLTIAISPDIKAETFLRVMEFLYTGLPKIPETYPECNLHELIRVAKIFELYQLETVCVNYGNEEEFLNPSIGTFLNDETAGKIKKLFLNKLGDSNVTFDVNGTKLYAHKSILAKRSPVLNAMLCGHFTESSSENSQISIHGTSSELFSTLLEYLYTDHAPIEDVDSVGLLVLADEYDVPRLVNLCELYITKAVDRSCAQSIENMDIDVVSLLHTAQLHNADQLAKFCLHFIASNYLVFKVREEFSQLKGDNLDYVKTNQWPPLSYLAEVDEYELKMRKRGEMCSIM</sequence>
<dbReference type="Pfam" id="PF00651">
    <property type="entry name" value="BTB"/>
    <property type="match status" value="3"/>
</dbReference>
<dbReference type="InterPro" id="IPR027417">
    <property type="entry name" value="P-loop_NTPase"/>
</dbReference>
<dbReference type="FunFam" id="3.30.710.10:FF:000202">
    <property type="entry name" value="Predicted protein"/>
    <property type="match status" value="1"/>
</dbReference>
<dbReference type="SMART" id="SM00175">
    <property type="entry name" value="RAB"/>
    <property type="match status" value="1"/>
</dbReference>
<dbReference type="SUPFAM" id="SSF52540">
    <property type="entry name" value="P-loop containing nucleoside triphosphate hydrolases"/>
    <property type="match status" value="1"/>
</dbReference>
<dbReference type="CDD" id="cd18299">
    <property type="entry name" value="BTB1_POZ_RhoBTB"/>
    <property type="match status" value="1"/>
</dbReference>
<dbReference type="SMART" id="SM00174">
    <property type="entry name" value="RHO"/>
    <property type="match status" value="1"/>
</dbReference>
<evidence type="ECO:0000313" key="2">
    <source>
        <dbReference type="EMBL" id="KAK6182094.1"/>
    </source>
</evidence>
<dbReference type="SUPFAM" id="SSF54695">
    <property type="entry name" value="POZ domain"/>
    <property type="match status" value="2"/>
</dbReference>
<reference evidence="2 3" key="1">
    <citation type="submission" date="2024-01" db="EMBL/GenBank/DDBJ databases">
        <title>The genome of the rayed Mediterranean limpet Patella caerulea (Linnaeus, 1758).</title>
        <authorList>
            <person name="Anh-Thu Weber A."/>
            <person name="Halstead-Nussloch G."/>
        </authorList>
    </citation>
    <scope>NUCLEOTIDE SEQUENCE [LARGE SCALE GENOMIC DNA]</scope>
    <source>
        <strain evidence="2">AATW-2023a</strain>
        <tissue evidence="2">Whole specimen</tissue>
    </source>
</reference>
<dbReference type="Pfam" id="PF00071">
    <property type="entry name" value="Ras"/>
    <property type="match status" value="1"/>
</dbReference>
<dbReference type="PROSITE" id="PS51421">
    <property type="entry name" value="RAS"/>
    <property type="match status" value="1"/>
</dbReference>
<dbReference type="PROSITE" id="PS51419">
    <property type="entry name" value="RAB"/>
    <property type="match status" value="1"/>
</dbReference>
<keyword evidence="3" id="KW-1185">Reference proteome</keyword>
<comment type="caution">
    <text evidence="2">The sequence shown here is derived from an EMBL/GenBank/DDBJ whole genome shotgun (WGS) entry which is preliminary data.</text>
</comment>
<dbReference type="PANTHER" id="PTHR24413">
    <property type="entry name" value="SPECKLE-TYPE POZ PROTEIN"/>
    <property type="match status" value="1"/>
</dbReference>
<feature type="domain" description="BTB" evidence="1">
    <location>
        <begin position="354"/>
        <end position="423"/>
    </location>
</feature>
<feature type="domain" description="BTB" evidence="1">
    <location>
        <begin position="183"/>
        <end position="291"/>
    </location>
</feature>
<dbReference type="InterPro" id="IPR000210">
    <property type="entry name" value="BTB/POZ_dom"/>
</dbReference>
<organism evidence="2 3">
    <name type="scientific">Patella caerulea</name>
    <name type="common">Rayed Mediterranean limpet</name>
    <dbReference type="NCBI Taxonomy" id="87958"/>
    <lineage>
        <taxon>Eukaryota</taxon>
        <taxon>Metazoa</taxon>
        <taxon>Spiralia</taxon>
        <taxon>Lophotrochozoa</taxon>
        <taxon>Mollusca</taxon>
        <taxon>Gastropoda</taxon>
        <taxon>Patellogastropoda</taxon>
        <taxon>Patelloidea</taxon>
        <taxon>Patellidae</taxon>
        <taxon>Patella</taxon>
    </lineage>
</organism>
<dbReference type="PROSITE" id="PS50097">
    <property type="entry name" value="BTB"/>
    <property type="match status" value="2"/>
</dbReference>
<dbReference type="EMBL" id="JAZGQO010000007">
    <property type="protein sequence ID" value="KAK6182094.1"/>
    <property type="molecule type" value="Genomic_DNA"/>
</dbReference>
<proteinExistence type="predicted"/>
<dbReference type="PROSITE" id="PS51420">
    <property type="entry name" value="RHO"/>
    <property type="match status" value="1"/>
</dbReference>
<dbReference type="Proteomes" id="UP001347796">
    <property type="component" value="Unassembled WGS sequence"/>
</dbReference>
<dbReference type="InterPro" id="IPR001806">
    <property type="entry name" value="Small_GTPase"/>
</dbReference>
<dbReference type="SMART" id="SM00173">
    <property type="entry name" value="RAS"/>
    <property type="match status" value="1"/>
</dbReference>
<dbReference type="GO" id="GO:0003924">
    <property type="term" value="F:GTPase activity"/>
    <property type="evidence" value="ECO:0007669"/>
    <property type="project" value="InterPro"/>
</dbReference>
<dbReference type="SMART" id="SM00225">
    <property type="entry name" value="BTB"/>
    <property type="match status" value="2"/>
</dbReference>
<dbReference type="Gene3D" id="3.30.710.10">
    <property type="entry name" value="Potassium Channel Kv1.1, Chain A"/>
    <property type="match status" value="2"/>
</dbReference>
<dbReference type="InterPro" id="IPR005225">
    <property type="entry name" value="Small_GTP-bd"/>
</dbReference>
<dbReference type="CDD" id="cd00157">
    <property type="entry name" value="Rho"/>
    <property type="match status" value="1"/>
</dbReference>